<dbReference type="SUPFAM" id="SSF55826">
    <property type="entry name" value="YbaK/ProRS associated domain"/>
    <property type="match status" value="1"/>
</dbReference>
<organism evidence="3 4">
    <name type="scientific">Atlantibacter subterraneus</name>
    <dbReference type="NCBI Taxonomy" id="255519"/>
    <lineage>
        <taxon>Bacteria</taxon>
        <taxon>Pseudomonadati</taxon>
        <taxon>Pseudomonadota</taxon>
        <taxon>Gammaproteobacteria</taxon>
        <taxon>Enterobacterales</taxon>
        <taxon>Enterobacteriaceae</taxon>
        <taxon>Atlantibacter</taxon>
    </lineage>
</organism>
<dbReference type="Gene3D" id="3.90.960.10">
    <property type="entry name" value="YbaK/aminoacyl-tRNA synthetase-associated domain"/>
    <property type="match status" value="1"/>
</dbReference>
<comment type="caution">
    <text evidence="3">The sequence shown here is derived from an EMBL/GenBank/DDBJ whole genome shotgun (WGS) entry which is preliminary data.</text>
</comment>
<protein>
    <submittedName>
        <fullName evidence="3">YbaK/EbsC family protein</fullName>
    </submittedName>
</protein>
<dbReference type="RefSeq" id="WP_125294316.1">
    <property type="nucleotide sequence ID" value="NZ_DAIRID010000104.1"/>
</dbReference>
<reference evidence="3 4" key="1">
    <citation type="submission" date="2018-10" db="EMBL/GenBank/DDBJ databases">
        <title>Transmission dynamics of multidrug resistant bacteria on intensive care unit surfaces.</title>
        <authorList>
            <person name="D'Souza A.W."/>
            <person name="Potter R.F."/>
            <person name="Wallace M."/>
            <person name="Shupe A."/>
            <person name="Patel S."/>
            <person name="Sun S."/>
            <person name="Gul D."/>
            <person name="Kwon J.H."/>
            <person name="Andleeb S."/>
            <person name="Burnham C.-A.D."/>
            <person name="Dantas G."/>
        </authorList>
    </citation>
    <scope>NUCLEOTIDE SEQUENCE [LARGE SCALE GENOMIC DNA]</scope>
    <source>
        <strain evidence="3 4">AS_373</strain>
    </source>
</reference>
<dbReference type="Pfam" id="PF04073">
    <property type="entry name" value="tRNA_edit"/>
    <property type="match status" value="1"/>
</dbReference>
<sequence length="152" mass="16376">MSIESVRKFFAEHAPDIDIIELNQSTATVALAAAAHKVEPGQIAKTLSLKVKEEIILVVAKGDARLDNKKLKAAFGAKARMLNSDEVVTWTGHPVGGVCPFGLEHPLKVYCDVSLQAYQEVLPAAGAIHSAVRISPQRLAELTAAHWIDVCQ</sequence>
<dbReference type="PANTHER" id="PTHR30411">
    <property type="entry name" value="CYTOPLASMIC PROTEIN"/>
    <property type="match status" value="1"/>
</dbReference>
<dbReference type="InterPro" id="IPR036754">
    <property type="entry name" value="YbaK/aa-tRNA-synt-asso_dom_sf"/>
</dbReference>
<dbReference type="AlphaFoldDB" id="A0A3R9FSF6"/>
<keyword evidence="5" id="KW-1185">Reference proteome</keyword>
<dbReference type="InterPro" id="IPR007214">
    <property type="entry name" value="YbaK/aa-tRNA-synth-assoc-dom"/>
</dbReference>
<reference evidence="2 5" key="2">
    <citation type="submission" date="2023-10" db="EMBL/GenBank/DDBJ databases">
        <authorList>
            <person name="Dale J."/>
        </authorList>
    </citation>
    <scope>NUCLEOTIDE SEQUENCE [LARGE SCALE GENOMIC DNA]</scope>
    <source>
        <strain evidence="2 5">2023EL-00970</strain>
    </source>
</reference>
<dbReference type="CDD" id="cd04333">
    <property type="entry name" value="ProX_deacylase"/>
    <property type="match status" value="1"/>
</dbReference>
<proteinExistence type="predicted"/>
<accession>A0A3R9FSF6</accession>
<dbReference type="PANTHER" id="PTHR30411:SF1">
    <property type="entry name" value="CYTOPLASMIC PROTEIN"/>
    <property type="match status" value="1"/>
</dbReference>
<name>A0A3R9FSF6_9ENTR</name>
<evidence type="ECO:0000259" key="1">
    <source>
        <dbReference type="Pfam" id="PF04073"/>
    </source>
</evidence>
<feature type="domain" description="YbaK/aminoacyl-tRNA synthetase-associated" evidence="1">
    <location>
        <begin position="25"/>
        <end position="141"/>
    </location>
</feature>
<dbReference type="EMBL" id="RHXB01000011">
    <property type="protein sequence ID" value="RSE24197.1"/>
    <property type="molecule type" value="Genomic_DNA"/>
</dbReference>
<evidence type="ECO:0000313" key="2">
    <source>
        <dbReference type="EMBL" id="MDV7022594.1"/>
    </source>
</evidence>
<gene>
    <name evidence="3" type="ORF">EGT71_16575</name>
    <name evidence="2" type="ORF">R4P48_07840</name>
</gene>
<evidence type="ECO:0000313" key="4">
    <source>
        <dbReference type="Proteomes" id="UP000275331"/>
    </source>
</evidence>
<dbReference type="EMBL" id="JAWLOF010000004">
    <property type="protein sequence ID" value="MDV7022594.1"/>
    <property type="molecule type" value="Genomic_DNA"/>
</dbReference>
<dbReference type="Proteomes" id="UP000275331">
    <property type="component" value="Unassembled WGS sequence"/>
</dbReference>
<evidence type="ECO:0000313" key="3">
    <source>
        <dbReference type="EMBL" id="RSE24197.1"/>
    </source>
</evidence>
<dbReference type="GO" id="GO:0002161">
    <property type="term" value="F:aminoacyl-tRNA deacylase activity"/>
    <property type="evidence" value="ECO:0007669"/>
    <property type="project" value="InterPro"/>
</dbReference>
<evidence type="ECO:0000313" key="5">
    <source>
        <dbReference type="Proteomes" id="UP001187066"/>
    </source>
</evidence>
<dbReference type="OrthoDB" id="9798760at2"/>
<dbReference type="Proteomes" id="UP001187066">
    <property type="component" value="Unassembled WGS sequence"/>
</dbReference>